<dbReference type="PANTHER" id="PTHR10174:SF234">
    <property type="entry name" value="SD01558P"/>
    <property type="match status" value="1"/>
</dbReference>
<dbReference type="InterPro" id="IPR036273">
    <property type="entry name" value="CRAL/TRIO_N_dom_sf"/>
</dbReference>
<dbReference type="AlphaFoldDB" id="A0A8B8I8E8"/>
<dbReference type="GeneID" id="113398648"/>
<dbReference type="RefSeq" id="XP_026493285.1">
    <property type="nucleotide sequence ID" value="XM_026637500.2"/>
</dbReference>
<evidence type="ECO:0000313" key="3">
    <source>
        <dbReference type="RefSeq" id="XP_026493285.1"/>
    </source>
</evidence>
<accession>A0A8B8I8E8</accession>
<proteinExistence type="predicted"/>
<dbReference type="Proteomes" id="UP001652626">
    <property type="component" value="Chromosome 14"/>
</dbReference>
<dbReference type="OMA" id="NPHLWRD"/>
<dbReference type="OrthoDB" id="440711at2759"/>
<dbReference type="Gene3D" id="1.20.5.1200">
    <property type="entry name" value="Alpha-tocopherol transfer"/>
    <property type="match status" value="1"/>
</dbReference>
<dbReference type="SMART" id="SM01100">
    <property type="entry name" value="CRAL_TRIO_N"/>
    <property type="match status" value="1"/>
</dbReference>
<dbReference type="GO" id="GO:0016020">
    <property type="term" value="C:membrane"/>
    <property type="evidence" value="ECO:0007669"/>
    <property type="project" value="TreeGrafter"/>
</dbReference>
<dbReference type="InterPro" id="IPR001251">
    <property type="entry name" value="CRAL-TRIO_dom"/>
</dbReference>
<dbReference type="CDD" id="cd00170">
    <property type="entry name" value="SEC14"/>
    <property type="match status" value="1"/>
</dbReference>
<gene>
    <name evidence="3" type="primary">LOC113398648</name>
</gene>
<dbReference type="Gene3D" id="3.40.525.10">
    <property type="entry name" value="CRAL-TRIO lipid binding domain"/>
    <property type="match status" value="1"/>
</dbReference>
<dbReference type="SUPFAM" id="SSF52087">
    <property type="entry name" value="CRAL/TRIO domain"/>
    <property type="match status" value="1"/>
</dbReference>
<dbReference type="PANTHER" id="PTHR10174">
    <property type="entry name" value="ALPHA-TOCOPHEROL TRANSFER PROTEIN-RELATED"/>
    <property type="match status" value="1"/>
</dbReference>
<organism evidence="2 3">
    <name type="scientific">Vanessa tameamea</name>
    <name type="common">Kamehameha butterfly</name>
    <dbReference type="NCBI Taxonomy" id="334116"/>
    <lineage>
        <taxon>Eukaryota</taxon>
        <taxon>Metazoa</taxon>
        <taxon>Ecdysozoa</taxon>
        <taxon>Arthropoda</taxon>
        <taxon>Hexapoda</taxon>
        <taxon>Insecta</taxon>
        <taxon>Pterygota</taxon>
        <taxon>Neoptera</taxon>
        <taxon>Endopterygota</taxon>
        <taxon>Lepidoptera</taxon>
        <taxon>Glossata</taxon>
        <taxon>Ditrysia</taxon>
        <taxon>Papilionoidea</taxon>
        <taxon>Nymphalidae</taxon>
        <taxon>Nymphalinae</taxon>
        <taxon>Vanessa</taxon>
    </lineage>
</organism>
<dbReference type="Pfam" id="PF00650">
    <property type="entry name" value="CRAL_TRIO"/>
    <property type="match status" value="1"/>
</dbReference>
<evidence type="ECO:0000313" key="2">
    <source>
        <dbReference type="Proteomes" id="UP001652626"/>
    </source>
</evidence>
<dbReference type="Gene3D" id="1.10.8.20">
    <property type="entry name" value="N-terminal domain of phosphatidylinositol transfer protein sec14p"/>
    <property type="match status" value="1"/>
</dbReference>
<dbReference type="InterPro" id="IPR036865">
    <property type="entry name" value="CRAL-TRIO_dom_sf"/>
</dbReference>
<dbReference type="PRINTS" id="PR00180">
    <property type="entry name" value="CRETINALDHBP"/>
</dbReference>
<dbReference type="SMART" id="SM00516">
    <property type="entry name" value="SEC14"/>
    <property type="match status" value="1"/>
</dbReference>
<protein>
    <submittedName>
        <fullName evidence="3">Clavesin-1-like</fullName>
    </submittedName>
</protein>
<sequence>MLFVQHKRNKLRMSSTSSFQEIAFKAELDRHVDPECEHQARILCGEDPTTRVAVVEELRNIIYKRGECHPPRMDDAFLLRFLRARHFILARAHRLMVRYCKFREQNLHLWRDVYWYGLTRLGNIFEGVLFDRPDVGRLIICRLGKWDPDILPVEDIIRGCLLFLEVGIMQPKLQVLGGTAMIDCAGIGMKHVRQLTPSIATQAMNVMGITFPIHQRGVHVVNCSRLFEKLFNVFKRLAPSEDIWKKVYFHGYDYDSLHRYIDPECLPKRYGGRREPVSLKEWLTKIKYYKNKQFDEDLRTLGYAIDE</sequence>
<keyword evidence="2" id="KW-1185">Reference proteome</keyword>
<reference evidence="3" key="1">
    <citation type="submission" date="2025-08" db="UniProtKB">
        <authorList>
            <consortium name="RefSeq"/>
        </authorList>
    </citation>
    <scope>IDENTIFICATION</scope>
    <source>
        <tissue evidence="3">Whole body</tissue>
    </source>
</reference>
<dbReference type="PROSITE" id="PS50191">
    <property type="entry name" value="CRAL_TRIO"/>
    <property type="match status" value="1"/>
</dbReference>
<feature type="domain" description="CRAL-TRIO" evidence="1">
    <location>
        <begin position="127"/>
        <end position="278"/>
    </location>
</feature>
<evidence type="ECO:0000259" key="1">
    <source>
        <dbReference type="PROSITE" id="PS50191"/>
    </source>
</evidence>
<dbReference type="SUPFAM" id="SSF46938">
    <property type="entry name" value="CRAL/TRIO N-terminal domain"/>
    <property type="match status" value="1"/>
</dbReference>
<dbReference type="GO" id="GO:1902936">
    <property type="term" value="F:phosphatidylinositol bisphosphate binding"/>
    <property type="evidence" value="ECO:0007669"/>
    <property type="project" value="TreeGrafter"/>
</dbReference>
<dbReference type="InterPro" id="IPR011074">
    <property type="entry name" value="CRAL/TRIO_N_dom"/>
</dbReference>
<name>A0A8B8I8E8_VANTA</name>